<gene>
    <name evidence="2" type="ORF">B0H64DRAFT_400967</name>
</gene>
<dbReference type="AlphaFoldDB" id="A0AAE0LR81"/>
<sequence>MERKGTGCALSFTNAGVINTDCQPRNVVVQRESLRPLHIDFGHCLFAEDMGWQEFGETKVRLGNQGAIGSTMVGKLRRAGVDVPGVRYTNRDWGLLGSILSRFCLALTHPWARFGYGVGVGVLAWVVVRGISAFRAWF</sequence>
<keyword evidence="1" id="KW-0472">Membrane</keyword>
<dbReference type="GeneID" id="87841062"/>
<evidence type="ECO:0000256" key="1">
    <source>
        <dbReference type="SAM" id="Phobius"/>
    </source>
</evidence>
<evidence type="ECO:0000313" key="3">
    <source>
        <dbReference type="Proteomes" id="UP001278766"/>
    </source>
</evidence>
<accession>A0AAE0LR81</accession>
<reference evidence="2" key="2">
    <citation type="submission" date="2023-06" db="EMBL/GenBank/DDBJ databases">
        <authorList>
            <consortium name="Lawrence Berkeley National Laboratory"/>
            <person name="Haridas S."/>
            <person name="Hensen N."/>
            <person name="Bonometti L."/>
            <person name="Westerberg I."/>
            <person name="Brannstrom I.O."/>
            <person name="Guillou S."/>
            <person name="Cros-Aarteil S."/>
            <person name="Calhoun S."/>
            <person name="Kuo A."/>
            <person name="Mondo S."/>
            <person name="Pangilinan J."/>
            <person name="Riley R."/>
            <person name="Labutti K."/>
            <person name="Andreopoulos B."/>
            <person name="Lipzen A."/>
            <person name="Chen C."/>
            <person name="Yanf M."/>
            <person name="Daum C."/>
            <person name="Ng V."/>
            <person name="Clum A."/>
            <person name="Steindorff A."/>
            <person name="Ohm R."/>
            <person name="Martin F."/>
            <person name="Silar P."/>
            <person name="Natvig D."/>
            <person name="Lalanne C."/>
            <person name="Gautier V."/>
            <person name="Ament-Velasquez S.L."/>
            <person name="Kruys A."/>
            <person name="Hutchinson M.I."/>
            <person name="Powell A.J."/>
            <person name="Barry K."/>
            <person name="Miller A.N."/>
            <person name="Grigoriev I.V."/>
            <person name="Debuchy R."/>
            <person name="Gladieux P."/>
            <person name="Thoren M.H."/>
            <person name="Johannesson H."/>
        </authorList>
    </citation>
    <scope>NUCLEOTIDE SEQUENCE</scope>
    <source>
        <strain evidence="2">CBS 168.71</strain>
    </source>
</reference>
<keyword evidence="1" id="KW-1133">Transmembrane helix</keyword>
<evidence type="ECO:0000313" key="2">
    <source>
        <dbReference type="EMBL" id="KAK3294543.1"/>
    </source>
</evidence>
<evidence type="ECO:0008006" key="4">
    <source>
        <dbReference type="Google" id="ProtNLM"/>
    </source>
</evidence>
<dbReference type="EMBL" id="JAUEPN010000005">
    <property type="protein sequence ID" value="KAK3294543.1"/>
    <property type="molecule type" value="Genomic_DNA"/>
</dbReference>
<protein>
    <recommendedName>
        <fullName evidence="4">Protein kinase domain-containing protein</fullName>
    </recommendedName>
</protein>
<reference evidence="2" key="1">
    <citation type="journal article" date="2023" name="Mol. Phylogenet. Evol.">
        <title>Genome-scale phylogeny and comparative genomics of the fungal order Sordariales.</title>
        <authorList>
            <person name="Hensen N."/>
            <person name="Bonometti L."/>
            <person name="Westerberg I."/>
            <person name="Brannstrom I.O."/>
            <person name="Guillou S."/>
            <person name="Cros-Aarteil S."/>
            <person name="Calhoun S."/>
            <person name="Haridas S."/>
            <person name="Kuo A."/>
            <person name="Mondo S."/>
            <person name="Pangilinan J."/>
            <person name="Riley R."/>
            <person name="LaButti K."/>
            <person name="Andreopoulos B."/>
            <person name="Lipzen A."/>
            <person name="Chen C."/>
            <person name="Yan M."/>
            <person name="Daum C."/>
            <person name="Ng V."/>
            <person name="Clum A."/>
            <person name="Steindorff A."/>
            <person name="Ohm R.A."/>
            <person name="Martin F."/>
            <person name="Silar P."/>
            <person name="Natvig D.O."/>
            <person name="Lalanne C."/>
            <person name="Gautier V."/>
            <person name="Ament-Velasquez S.L."/>
            <person name="Kruys A."/>
            <person name="Hutchinson M.I."/>
            <person name="Powell A.J."/>
            <person name="Barry K."/>
            <person name="Miller A.N."/>
            <person name="Grigoriev I.V."/>
            <person name="Debuchy R."/>
            <person name="Gladieux P."/>
            <person name="Hiltunen Thoren M."/>
            <person name="Johannesson H."/>
        </authorList>
    </citation>
    <scope>NUCLEOTIDE SEQUENCE</scope>
    <source>
        <strain evidence="2">CBS 168.71</strain>
    </source>
</reference>
<keyword evidence="1" id="KW-0812">Transmembrane</keyword>
<keyword evidence="3" id="KW-1185">Reference proteome</keyword>
<dbReference type="Proteomes" id="UP001278766">
    <property type="component" value="Unassembled WGS sequence"/>
</dbReference>
<proteinExistence type="predicted"/>
<comment type="caution">
    <text evidence="2">The sequence shown here is derived from an EMBL/GenBank/DDBJ whole genome shotgun (WGS) entry which is preliminary data.</text>
</comment>
<name>A0AAE0LR81_9PEZI</name>
<organism evidence="2 3">
    <name type="scientific">Chaetomium fimeti</name>
    <dbReference type="NCBI Taxonomy" id="1854472"/>
    <lineage>
        <taxon>Eukaryota</taxon>
        <taxon>Fungi</taxon>
        <taxon>Dikarya</taxon>
        <taxon>Ascomycota</taxon>
        <taxon>Pezizomycotina</taxon>
        <taxon>Sordariomycetes</taxon>
        <taxon>Sordariomycetidae</taxon>
        <taxon>Sordariales</taxon>
        <taxon>Chaetomiaceae</taxon>
        <taxon>Chaetomium</taxon>
    </lineage>
</organism>
<dbReference type="RefSeq" id="XP_062658057.1">
    <property type="nucleotide sequence ID" value="XM_062804114.1"/>
</dbReference>
<feature type="transmembrane region" description="Helical" evidence="1">
    <location>
        <begin position="118"/>
        <end position="137"/>
    </location>
</feature>